<dbReference type="InterPro" id="IPR047270">
    <property type="entry name" value="PH_ephexin"/>
</dbReference>
<feature type="compositionally biased region" description="Basic and acidic residues" evidence="4">
    <location>
        <begin position="303"/>
        <end position="332"/>
    </location>
</feature>
<feature type="region of interest" description="Disordered" evidence="4">
    <location>
        <begin position="230"/>
        <end position="399"/>
    </location>
</feature>
<feature type="region of interest" description="Disordered" evidence="4">
    <location>
        <begin position="719"/>
        <end position="740"/>
    </location>
</feature>
<feature type="region of interest" description="Disordered" evidence="4">
    <location>
        <begin position="119"/>
        <end position="158"/>
    </location>
</feature>
<feature type="compositionally biased region" description="Basic and acidic residues" evidence="4">
    <location>
        <begin position="792"/>
        <end position="804"/>
    </location>
</feature>
<evidence type="ECO:0000313" key="8">
    <source>
        <dbReference type="EMBL" id="KAK1163353.1"/>
    </source>
</evidence>
<dbReference type="InterPro" id="IPR035899">
    <property type="entry name" value="DBL_dom_sf"/>
</dbReference>
<feature type="compositionally biased region" description="Polar residues" evidence="4">
    <location>
        <begin position="20"/>
        <end position="34"/>
    </location>
</feature>
<feature type="compositionally biased region" description="Polar residues" evidence="4">
    <location>
        <begin position="719"/>
        <end position="736"/>
    </location>
</feature>
<dbReference type="InterPro" id="IPR001849">
    <property type="entry name" value="PH_domain"/>
</dbReference>
<evidence type="ECO:0000259" key="7">
    <source>
        <dbReference type="PROSITE" id="PS50010"/>
    </source>
</evidence>
<dbReference type="GO" id="GO:0005737">
    <property type="term" value="C:cytoplasm"/>
    <property type="evidence" value="ECO:0007669"/>
    <property type="project" value="TreeGrafter"/>
</dbReference>
<protein>
    <recommendedName>
        <fullName evidence="10">Rho guanine nucleotide exchange factor 5</fullName>
    </recommendedName>
</protein>
<proteinExistence type="predicted"/>
<evidence type="ECO:0000259" key="5">
    <source>
        <dbReference type="PROSITE" id="PS50002"/>
    </source>
</evidence>
<evidence type="ECO:0000256" key="2">
    <source>
        <dbReference type="ARBA" id="ARBA00022658"/>
    </source>
</evidence>
<feature type="compositionally biased region" description="Polar residues" evidence="4">
    <location>
        <begin position="65"/>
        <end position="76"/>
    </location>
</feature>
<feature type="compositionally biased region" description="Basic and acidic residues" evidence="4">
    <location>
        <begin position="1"/>
        <end position="19"/>
    </location>
</feature>
<sequence length="1819" mass="203739">MEPNEQNRLHPASNERAEEVTQSPFGQGVTSGVGSTDKEEEPGDLNPAFKETTPSSALSLGLQESADTTWAESTSPGDLKRDMEDTERRYTEISGEIGDFLKTSGREESFSYSIINQSCAISDKENDPGDKKEQSRSSVNSEKDPSEKELSLCSLDGQGSNMSLRVYQTDESISGVQKQHTMPNNTETDLSLQISPGIKDSISSTADENKVCSFLKTLAENETLSVNERPHLISHGNPLAEPKSSQVIEEESRMHLDPKTGEPCLKQINNTEIPEIGRTDEQNEARRNQSDSLLTVEGSDETVTERRGKSLSEDDSGRLKDVSLQNYHERESTLTSSLESGGGGKPCSSEDQVSDTDHDGARHSKPDSDLETSLAVEEDGLSDKHTTEPNYHKEQLQCSLEDEEDFRSFVFPSVDVCADEVSQQSQTGEEVLFSIATSPESKDTVSTRSPHKKQGRRSVDQERREKQSTETRCDELDSECKDQEPASDRSIETANLRTDSKEESGRMMYSKDDAESTGSIYALQQEINGQEFDSACGPLSSPCSGHCEQKSFQNKSSLPCSNEDEFLIKAKPEQSVSSRRTRDTYRDTKNADVGTSEICATGQLEKDNRSFSEEKLSIKQDGLVSKITGDEFERTSEDPYTEVCQSEMSATKSFSGEDRSSEGEANTDSLSRCDSKDTLLRKRECFSASNTKSKEKGRKRSSLIEDSFFFGEDGCQIRQQFGRTPEGNSPSNSSVFTDEDLSFTDGQLGHFFAEQRNLLSQEEVHTKRKLDMDKSSDEVALKKDSGIYSCSRDYDHNTPRDISEHLNFSFPFKDQKRSRKETPLGKSRSLPDLKGSNDEHDLIAPFSSQSLNSAKETEMKKEESKIDEKDVQNDSRLSSSTKDAHSGPQAAESMTGMAEANTGIAVKIRRPKVQVYYVIGQRMPDSQPQEEIQKVTAASSVDKEELQDRQKSLDASEYETAKTNVYCGIGHQKLVSETETEKAIPTEDKEELDKRLEEIHSERDASQSLNTNPDHVGGQKDPCPLSSQSGLQRQNAIEENIIPEWHSTSDPKNYGTVTNIGMEDLTEIRTEISELNTSKSEAVFDLKPEVTRQGKHHGGATEGLWEAGGPSEMQRGSIAISSQEDSSELRCANGGIGQTIQGNGNNGFPSQNDGSDSANKGYSDGGELSYRVLKDGKTAIGPADKGLWDTGRLSHNDQDKEGDRAPQTPHSPTTPQQGSGSPRTLLSKAISWAGKTSTPSPTNEGSKLGLRHEEAESFKELGTKARAKRRGIRRVDKSRSSIPEDDESYVGKSSAKITMSINVEDEVKNMKQRNYSVQAYSQLYQEYSAVALDREILRHARSDTLTEDSSPPVFRKQSQTLPLPPSATQRFSLSLNSTHLLWQELPGVRESRELQQLSDKSRKLQEVKFELVTSEASYLRSLDIAVDHFQKSRQLGALLSLQEKTWLFSRLAEVREVSRRFLADLEERVESEILQFDVCDIVLKHCANFQQYRSYLTNQSYQEKIFQRLMETNHQFQQIVEKLEKNTVCQRLPLRSFLVLPFQRITRLKLLVQNIVKNTTPGSEEEDQSTRALRALDKLIQESNNSIRQMKSIEELVSLSGKVEFECRIFPLVSQSRRLVKEGELSQLLELPGKISERQIYLHLFNDYLLLSHPKEGSRFTVFDHTSVSRVRVENCQIKLYSLQKNLFRLHLLENSEGATASFMLRSQTQSEKLRWLSALSPTPKIDFSACQDLPQMLCLRSYVPHQPDELNLEKADVIVVHQQTSDGWVEGTRLADCERGWFPHSHVELISSQRARLRNLWERQRIACATCKQPQSTA</sequence>
<dbReference type="InterPro" id="IPR001452">
    <property type="entry name" value="SH3_domain"/>
</dbReference>
<feature type="domain" description="SH3" evidence="5">
    <location>
        <begin position="1732"/>
        <end position="1793"/>
    </location>
</feature>
<feature type="compositionally biased region" description="Low complexity" evidence="4">
    <location>
        <begin position="1138"/>
        <end position="1147"/>
    </location>
</feature>
<dbReference type="GO" id="GO:0005634">
    <property type="term" value="C:nucleus"/>
    <property type="evidence" value="ECO:0007669"/>
    <property type="project" value="TreeGrafter"/>
</dbReference>
<dbReference type="SUPFAM" id="SSF50044">
    <property type="entry name" value="SH3-domain"/>
    <property type="match status" value="1"/>
</dbReference>
<feature type="compositionally biased region" description="Basic and acidic residues" evidence="4">
    <location>
        <begin position="381"/>
        <end position="395"/>
    </location>
</feature>
<comment type="caution">
    <text evidence="8">The sequence shown here is derived from an EMBL/GenBank/DDBJ whole genome shotgun (WGS) entry which is preliminary data.</text>
</comment>
<feature type="domain" description="DH" evidence="7">
    <location>
        <begin position="1403"/>
        <end position="1586"/>
    </location>
</feature>
<feature type="compositionally biased region" description="Basic and acidic residues" evidence="4">
    <location>
        <begin position="250"/>
        <end position="260"/>
    </location>
</feature>
<feature type="region of interest" description="Disordered" evidence="4">
    <location>
        <begin position="923"/>
        <end position="953"/>
    </location>
</feature>
<dbReference type="InterPro" id="IPR036028">
    <property type="entry name" value="SH3-like_dom_sf"/>
</dbReference>
<dbReference type="FunFam" id="1.20.900.10:FF:000007">
    <property type="entry name" value="rho guanine nucleotide exchange factor 19"/>
    <property type="match status" value="1"/>
</dbReference>
<dbReference type="Gene3D" id="1.20.900.10">
    <property type="entry name" value="Dbl homology (DH) domain"/>
    <property type="match status" value="1"/>
</dbReference>
<dbReference type="PROSITE" id="PS50002">
    <property type="entry name" value="SH3"/>
    <property type="match status" value="1"/>
</dbReference>
<dbReference type="SMART" id="SM00325">
    <property type="entry name" value="RhoGEF"/>
    <property type="match status" value="1"/>
</dbReference>
<feature type="compositionally biased region" description="Polar residues" evidence="4">
    <location>
        <begin position="1148"/>
        <end position="1160"/>
    </location>
</feature>
<keyword evidence="2" id="KW-0344">Guanine-nucleotide releasing factor</keyword>
<dbReference type="InterPro" id="IPR000219">
    <property type="entry name" value="DH_dom"/>
</dbReference>
<dbReference type="Gene3D" id="2.30.29.30">
    <property type="entry name" value="Pleckstrin-homology domain (PH domain)/Phosphotyrosine-binding domain (PTB)"/>
    <property type="match status" value="1"/>
</dbReference>
<feature type="region of interest" description="Disordered" evidence="4">
    <location>
        <begin position="571"/>
        <end position="591"/>
    </location>
</feature>
<dbReference type="CDD" id="cd01221">
    <property type="entry name" value="PH_ephexin"/>
    <property type="match status" value="1"/>
</dbReference>
<feature type="compositionally biased region" description="Basic and acidic residues" evidence="4">
    <location>
        <begin position="122"/>
        <end position="150"/>
    </location>
</feature>
<feature type="region of interest" description="Disordered" evidence="4">
    <location>
        <begin position="629"/>
        <end position="674"/>
    </location>
</feature>
<dbReference type="PANTHER" id="PTHR12845">
    <property type="entry name" value="GUANINE NUCLEOTIDE EXCHANGE FACTOR"/>
    <property type="match status" value="1"/>
</dbReference>
<dbReference type="CDD" id="cd00160">
    <property type="entry name" value="RhoGEF"/>
    <property type="match status" value="1"/>
</dbReference>
<feature type="compositionally biased region" description="Basic and acidic residues" evidence="4">
    <location>
        <begin position="457"/>
        <end position="491"/>
    </location>
</feature>
<dbReference type="PROSITE" id="PS00741">
    <property type="entry name" value="DH_1"/>
    <property type="match status" value="1"/>
</dbReference>
<feature type="region of interest" description="Disordered" evidence="4">
    <location>
        <begin position="419"/>
        <end position="513"/>
    </location>
</feature>
<feature type="region of interest" description="Disordered" evidence="4">
    <location>
        <begin position="1"/>
        <end position="87"/>
    </location>
</feature>
<name>A0AAD8G0P6_ACIOX</name>
<dbReference type="SMART" id="SM00233">
    <property type="entry name" value="PH"/>
    <property type="match status" value="1"/>
</dbReference>
<accession>A0AAD8G0P6</accession>
<feature type="compositionally biased region" description="Basic and acidic residues" evidence="4">
    <location>
        <begin position="275"/>
        <end position="289"/>
    </location>
</feature>
<feature type="compositionally biased region" description="Basic and acidic residues" evidence="4">
    <location>
        <begin position="580"/>
        <end position="590"/>
    </location>
</feature>
<feature type="region of interest" description="Disordered" evidence="4">
    <location>
        <begin position="1001"/>
        <end position="1028"/>
    </location>
</feature>
<evidence type="ECO:0000256" key="1">
    <source>
        <dbReference type="ARBA" id="ARBA00022443"/>
    </source>
</evidence>
<reference evidence="8" key="1">
    <citation type="submission" date="2022-02" db="EMBL/GenBank/DDBJ databases">
        <title>Atlantic sturgeon de novo genome assembly.</title>
        <authorList>
            <person name="Stock M."/>
            <person name="Klopp C."/>
            <person name="Guiguen Y."/>
            <person name="Cabau C."/>
            <person name="Parinello H."/>
            <person name="Santidrian Yebra-Pimentel E."/>
            <person name="Kuhl H."/>
            <person name="Dirks R.P."/>
            <person name="Guessner J."/>
            <person name="Wuertz S."/>
            <person name="Du K."/>
            <person name="Schartl M."/>
        </authorList>
    </citation>
    <scope>NUCLEOTIDE SEQUENCE</scope>
    <source>
        <strain evidence="8">STURGEONOMICS-FGT-2020</strain>
        <tissue evidence="8">Whole blood</tissue>
    </source>
</reference>
<feature type="region of interest" description="Disordered" evidence="4">
    <location>
        <begin position="788"/>
        <end position="896"/>
    </location>
</feature>
<feature type="domain" description="PH" evidence="6">
    <location>
        <begin position="1618"/>
        <end position="1725"/>
    </location>
</feature>
<feature type="region of interest" description="Disordered" evidence="4">
    <location>
        <begin position="173"/>
        <end position="192"/>
    </location>
</feature>
<evidence type="ECO:0000256" key="3">
    <source>
        <dbReference type="PROSITE-ProRule" id="PRU00192"/>
    </source>
</evidence>
<feature type="compositionally biased region" description="Basic and acidic residues" evidence="4">
    <location>
        <begin position="941"/>
        <end position="953"/>
    </location>
</feature>
<evidence type="ECO:0000313" key="9">
    <source>
        <dbReference type="Proteomes" id="UP001230051"/>
    </source>
</evidence>
<dbReference type="GO" id="GO:0005085">
    <property type="term" value="F:guanyl-nucleotide exchange factor activity"/>
    <property type="evidence" value="ECO:0007669"/>
    <property type="project" value="UniProtKB-KW"/>
</dbReference>
<feature type="compositionally biased region" description="Basic and acidic residues" evidence="4">
    <location>
        <begin position="498"/>
        <end position="513"/>
    </location>
</feature>
<dbReference type="PANTHER" id="PTHR12845:SF2">
    <property type="entry name" value="DH DOMAIN-CONTAINING PROTEIN-RELATED"/>
    <property type="match status" value="1"/>
</dbReference>
<dbReference type="GO" id="GO:0035556">
    <property type="term" value="P:intracellular signal transduction"/>
    <property type="evidence" value="ECO:0007669"/>
    <property type="project" value="InterPro"/>
</dbReference>
<feature type="compositionally biased region" description="Basic and acidic residues" evidence="4">
    <location>
        <begin position="78"/>
        <end position="87"/>
    </location>
</feature>
<keyword evidence="9" id="KW-1185">Reference proteome</keyword>
<gene>
    <name evidence="8" type="ORF">AOXY_G16823</name>
</gene>
<dbReference type="Pfam" id="PF07653">
    <property type="entry name" value="SH3_2"/>
    <property type="match status" value="1"/>
</dbReference>
<feature type="compositionally biased region" description="Low complexity" evidence="4">
    <location>
        <begin position="1206"/>
        <end position="1217"/>
    </location>
</feature>
<keyword evidence="1 3" id="KW-0728">SH3 domain</keyword>
<dbReference type="SMART" id="SM00326">
    <property type="entry name" value="SH3"/>
    <property type="match status" value="1"/>
</dbReference>
<evidence type="ECO:0000259" key="6">
    <source>
        <dbReference type="PROSITE" id="PS50003"/>
    </source>
</evidence>
<dbReference type="InterPro" id="IPR047271">
    <property type="entry name" value="Ephexin-like"/>
</dbReference>
<dbReference type="SUPFAM" id="SSF50729">
    <property type="entry name" value="PH domain-like"/>
    <property type="match status" value="1"/>
</dbReference>
<dbReference type="PROSITE" id="PS50003">
    <property type="entry name" value="PH_DOMAIN"/>
    <property type="match status" value="1"/>
</dbReference>
<dbReference type="EMBL" id="JAGXEW010000015">
    <property type="protein sequence ID" value="KAK1163353.1"/>
    <property type="molecule type" value="Genomic_DNA"/>
</dbReference>
<evidence type="ECO:0008006" key="10">
    <source>
        <dbReference type="Google" id="ProtNLM"/>
    </source>
</evidence>
<organism evidence="8 9">
    <name type="scientific">Acipenser oxyrinchus oxyrinchus</name>
    <dbReference type="NCBI Taxonomy" id="40147"/>
    <lineage>
        <taxon>Eukaryota</taxon>
        <taxon>Metazoa</taxon>
        <taxon>Chordata</taxon>
        <taxon>Craniata</taxon>
        <taxon>Vertebrata</taxon>
        <taxon>Euteleostomi</taxon>
        <taxon>Actinopterygii</taxon>
        <taxon>Chondrostei</taxon>
        <taxon>Acipenseriformes</taxon>
        <taxon>Acipenseridae</taxon>
        <taxon>Acipenser</taxon>
    </lineage>
</organism>
<feature type="compositionally biased region" description="Basic and acidic residues" evidence="4">
    <location>
        <begin position="1192"/>
        <end position="1204"/>
    </location>
</feature>
<feature type="region of interest" description="Disordered" evidence="4">
    <location>
        <begin position="1180"/>
        <end position="1291"/>
    </location>
</feature>
<dbReference type="Proteomes" id="UP001230051">
    <property type="component" value="Unassembled WGS sequence"/>
</dbReference>
<feature type="compositionally biased region" description="Basic and acidic residues" evidence="4">
    <location>
        <begin position="855"/>
        <end position="873"/>
    </location>
</feature>
<feature type="compositionally biased region" description="Basic and acidic residues" evidence="4">
    <location>
        <begin position="1250"/>
        <end position="1263"/>
    </location>
</feature>
<feature type="compositionally biased region" description="Polar residues" evidence="4">
    <location>
        <begin position="643"/>
        <end position="654"/>
    </location>
</feature>
<feature type="compositionally biased region" description="Polar residues" evidence="4">
    <location>
        <begin position="1234"/>
        <end position="1245"/>
    </location>
</feature>
<dbReference type="SUPFAM" id="SSF48065">
    <property type="entry name" value="DBL homology domain (DH-domain)"/>
    <property type="match status" value="1"/>
</dbReference>
<feature type="region of interest" description="Disordered" evidence="4">
    <location>
        <begin position="1092"/>
        <end position="1163"/>
    </location>
</feature>
<dbReference type="Gene3D" id="2.30.30.40">
    <property type="entry name" value="SH3 Domains"/>
    <property type="match status" value="1"/>
</dbReference>
<feature type="compositionally biased region" description="Basic and acidic residues" evidence="4">
    <location>
        <begin position="829"/>
        <end position="842"/>
    </location>
</feature>
<evidence type="ECO:0000256" key="4">
    <source>
        <dbReference type="SAM" id="MobiDB-lite"/>
    </source>
</evidence>
<dbReference type="InterPro" id="IPR001331">
    <property type="entry name" value="GDS_CDC24_CS"/>
</dbReference>
<dbReference type="Pfam" id="PF00621">
    <property type="entry name" value="RhoGEF"/>
    <property type="match status" value="1"/>
</dbReference>
<dbReference type="InterPro" id="IPR011993">
    <property type="entry name" value="PH-like_dom_sf"/>
</dbReference>
<dbReference type="PROSITE" id="PS50010">
    <property type="entry name" value="DH_2"/>
    <property type="match status" value="1"/>
</dbReference>
<feature type="compositionally biased region" description="Basic and acidic residues" evidence="4">
    <location>
        <begin position="355"/>
        <end position="368"/>
    </location>
</feature>